<feature type="transmembrane region" description="Helical" evidence="11">
    <location>
        <begin position="93"/>
        <end position="117"/>
    </location>
</feature>
<comment type="subcellular location">
    <subcellularLocation>
        <location evidence="2">Membrane</location>
        <topology evidence="2">Multi-pass membrane protein</topology>
    </subcellularLocation>
</comment>
<feature type="domain" description="PDZ" evidence="12">
    <location>
        <begin position="202"/>
        <end position="274"/>
    </location>
</feature>
<dbReference type="Pfam" id="PF17820">
    <property type="entry name" value="PDZ_6"/>
    <property type="match status" value="1"/>
</dbReference>
<evidence type="ECO:0000259" key="12">
    <source>
        <dbReference type="SMART" id="SM00228"/>
    </source>
</evidence>
<dbReference type="InterPro" id="IPR036034">
    <property type="entry name" value="PDZ_sf"/>
</dbReference>
<keyword evidence="8 11" id="KW-1133">Transmembrane helix</keyword>
<keyword evidence="10 11" id="KW-0472">Membrane</keyword>
<dbReference type="SUPFAM" id="SSF50156">
    <property type="entry name" value="PDZ domain-like"/>
    <property type="match status" value="2"/>
</dbReference>
<dbReference type="Gene3D" id="2.30.42.10">
    <property type="match status" value="2"/>
</dbReference>
<keyword evidence="7 11" id="KW-0862">Zinc</keyword>
<dbReference type="EMBL" id="NZEX01000169">
    <property type="protein sequence ID" value="MAH64544.1"/>
    <property type="molecule type" value="Genomic_DNA"/>
</dbReference>
<name>A0A2D6YN06_9DELT</name>
<comment type="similarity">
    <text evidence="3 11">Belongs to the peptidase M50B family.</text>
</comment>
<dbReference type="Pfam" id="PF02163">
    <property type="entry name" value="Peptidase_M50"/>
    <property type="match status" value="1"/>
</dbReference>
<evidence type="ECO:0000256" key="7">
    <source>
        <dbReference type="ARBA" id="ARBA00022833"/>
    </source>
</evidence>
<dbReference type="GO" id="GO:0046872">
    <property type="term" value="F:metal ion binding"/>
    <property type="evidence" value="ECO:0007669"/>
    <property type="project" value="UniProtKB-KW"/>
</dbReference>
<dbReference type="GO" id="GO:0004222">
    <property type="term" value="F:metalloendopeptidase activity"/>
    <property type="evidence" value="ECO:0007669"/>
    <property type="project" value="InterPro"/>
</dbReference>
<evidence type="ECO:0000256" key="3">
    <source>
        <dbReference type="ARBA" id="ARBA00007931"/>
    </source>
</evidence>
<dbReference type="NCBIfam" id="TIGR00054">
    <property type="entry name" value="RIP metalloprotease RseP"/>
    <property type="match status" value="1"/>
</dbReference>
<evidence type="ECO:0000313" key="14">
    <source>
        <dbReference type="Proteomes" id="UP000226525"/>
    </source>
</evidence>
<dbReference type="PANTHER" id="PTHR42837:SF2">
    <property type="entry name" value="MEMBRANE METALLOPROTEASE ARASP2, CHLOROPLASTIC-RELATED"/>
    <property type="match status" value="1"/>
</dbReference>
<dbReference type="Proteomes" id="UP000226525">
    <property type="component" value="Unassembled WGS sequence"/>
</dbReference>
<evidence type="ECO:0000256" key="1">
    <source>
        <dbReference type="ARBA" id="ARBA00001947"/>
    </source>
</evidence>
<evidence type="ECO:0000256" key="5">
    <source>
        <dbReference type="ARBA" id="ARBA00022692"/>
    </source>
</evidence>
<evidence type="ECO:0000256" key="9">
    <source>
        <dbReference type="ARBA" id="ARBA00023049"/>
    </source>
</evidence>
<evidence type="ECO:0000256" key="8">
    <source>
        <dbReference type="ARBA" id="ARBA00022989"/>
    </source>
</evidence>
<reference evidence="14" key="1">
    <citation type="submission" date="2017-09" db="EMBL/GenBank/DDBJ databases">
        <title>The Reconstruction of 2,631 Draft Metagenome-Assembled Genomes from the Global Oceans.</title>
        <authorList>
            <person name="Tully B.J."/>
            <person name="Graham E.D."/>
            <person name="Heidelberg J.F."/>
        </authorList>
    </citation>
    <scope>NUCLEOTIDE SEQUENCE [LARGE SCALE GENOMIC DNA]</scope>
</reference>
<dbReference type="InterPro" id="IPR004387">
    <property type="entry name" value="Pept_M50_Zn"/>
</dbReference>
<keyword evidence="4 13" id="KW-0645">Protease</keyword>
<dbReference type="PANTHER" id="PTHR42837">
    <property type="entry name" value="REGULATOR OF SIGMA-E PROTEASE RSEP"/>
    <property type="match status" value="1"/>
</dbReference>
<evidence type="ECO:0000256" key="2">
    <source>
        <dbReference type="ARBA" id="ARBA00004141"/>
    </source>
</evidence>
<comment type="caution">
    <text evidence="13">The sequence shown here is derived from an EMBL/GenBank/DDBJ whole genome shotgun (WGS) entry which is preliminary data.</text>
</comment>
<feature type="domain" description="PDZ" evidence="12">
    <location>
        <begin position="113"/>
        <end position="186"/>
    </location>
</feature>
<sequence length="436" mass="47766">MITTVLSFIVVLGFLIFIHELGHYLAARHVNVRVETFSIGFPPKMTGFRRGNTDYQICWIPLGGYVRLFGQNVMDEDPDDPENYASKTVWQRFYILVAGPAMNLVFAFIFMPLVYLVGVDAPAYLSAPPVVQQVKVESFAASVGLQAGDEVIAVNGREVRNWRGLQSEWGTLTPADSLALTVLRNGKEVQVQSTMREVQNYGEVGWVPHIPAVIGVISSGSAAEEAGLEIGDRITRLSGEDVRDWSDISRLVQQSQPVSPANPIPMTVELIRNGQTKLLELTPRYELEVGRYLLGLQVGTERETYALGEAIGLGAERVIFMTQTTFSFLGQMLSGQGSTDDLGGPIRIGMFIGDAVRSGVGELFFLIAVISLQLGIFNLLPIPALDGGHIFFLLVEKIKGGPLSAATRERTQMLGFSVLLLLMVFVTYHDILSIAT</sequence>
<evidence type="ECO:0000256" key="6">
    <source>
        <dbReference type="ARBA" id="ARBA00022801"/>
    </source>
</evidence>
<dbReference type="CDD" id="cd06163">
    <property type="entry name" value="S2P-M50_PDZ_RseP-like"/>
    <property type="match status" value="2"/>
</dbReference>
<dbReference type="InterPro" id="IPR041489">
    <property type="entry name" value="PDZ_6"/>
</dbReference>
<accession>A0A2D6YN06</accession>
<comment type="cofactor">
    <cofactor evidence="1 11">
        <name>Zn(2+)</name>
        <dbReference type="ChEBI" id="CHEBI:29105"/>
    </cofactor>
</comment>
<gene>
    <name evidence="13" type="primary">rseP</name>
    <name evidence="13" type="ORF">CMN54_14105</name>
</gene>
<feature type="transmembrane region" description="Helical" evidence="11">
    <location>
        <begin position="6"/>
        <end position="26"/>
    </location>
</feature>
<dbReference type="InterPro" id="IPR008915">
    <property type="entry name" value="Peptidase_M50"/>
</dbReference>
<protein>
    <recommendedName>
        <fullName evidence="11">Zinc metalloprotease</fullName>
        <ecNumber evidence="11">3.4.24.-</ecNumber>
    </recommendedName>
</protein>
<feature type="transmembrane region" description="Helical" evidence="11">
    <location>
        <begin position="363"/>
        <end position="394"/>
    </location>
</feature>
<keyword evidence="5 11" id="KW-0812">Transmembrane</keyword>
<evidence type="ECO:0000256" key="10">
    <source>
        <dbReference type="ARBA" id="ARBA00023136"/>
    </source>
</evidence>
<dbReference type="GO" id="GO:0016020">
    <property type="term" value="C:membrane"/>
    <property type="evidence" value="ECO:0007669"/>
    <property type="project" value="UniProtKB-SubCell"/>
</dbReference>
<organism evidence="13 14">
    <name type="scientific">SAR324 cluster bacterium</name>
    <dbReference type="NCBI Taxonomy" id="2024889"/>
    <lineage>
        <taxon>Bacteria</taxon>
        <taxon>Deltaproteobacteria</taxon>
        <taxon>SAR324 cluster</taxon>
    </lineage>
</organism>
<dbReference type="EC" id="3.4.24.-" evidence="11"/>
<dbReference type="SMART" id="SM00228">
    <property type="entry name" value="PDZ"/>
    <property type="match status" value="2"/>
</dbReference>
<dbReference type="GO" id="GO:0006508">
    <property type="term" value="P:proteolysis"/>
    <property type="evidence" value="ECO:0007669"/>
    <property type="project" value="UniProtKB-KW"/>
</dbReference>
<proteinExistence type="inferred from homology"/>
<evidence type="ECO:0000256" key="4">
    <source>
        <dbReference type="ARBA" id="ARBA00022670"/>
    </source>
</evidence>
<keyword evidence="6 11" id="KW-0378">Hydrolase</keyword>
<evidence type="ECO:0000256" key="11">
    <source>
        <dbReference type="RuleBase" id="RU362031"/>
    </source>
</evidence>
<feature type="transmembrane region" description="Helical" evidence="11">
    <location>
        <begin position="414"/>
        <end position="435"/>
    </location>
</feature>
<dbReference type="CDD" id="cd23081">
    <property type="entry name" value="cpPDZ_EcRseP-like"/>
    <property type="match status" value="1"/>
</dbReference>
<keyword evidence="11" id="KW-0479">Metal-binding</keyword>
<dbReference type="InterPro" id="IPR001478">
    <property type="entry name" value="PDZ"/>
</dbReference>
<evidence type="ECO:0000313" key="13">
    <source>
        <dbReference type="EMBL" id="MAH64544.1"/>
    </source>
</evidence>
<keyword evidence="9 11" id="KW-0482">Metalloprotease</keyword>
<dbReference type="AlphaFoldDB" id="A0A2D6YN06"/>